<protein>
    <submittedName>
        <fullName evidence="1">Uncharacterized protein</fullName>
    </submittedName>
</protein>
<proteinExistence type="predicted"/>
<accession>A0A9P8RKH7</accession>
<dbReference type="EMBL" id="JAGPXC010000011">
    <property type="protein sequence ID" value="KAH6645721.1"/>
    <property type="molecule type" value="Genomic_DNA"/>
</dbReference>
<dbReference type="AlphaFoldDB" id="A0A9P8RKH7"/>
<organism evidence="1 2">
    <name type="scientific">Truncatella angustata</name>
    <dbReference type="NCBI Taxonomy" id="152316"/>
    <lineage>
        <taxon>Eukaryota</taxon>
        <taxon>Fungi</taxon>
        <taxon>Dikarya</taxon>
        <taxon>Ascomycota</taxon>
        <taxon>Pezizomycotina</taxon>
        <taxon>Sordariomycetes</taxon>
        <taxon>Xylariomycetidae</taxon>
        <taxon>Amphisphaeriales</taxon>
        <taxon>Sporocadaceae</taxon>
        <taxon>Truncatella</taxon>
    </lineage>
</organism>
<evidence type="ECO:0000313" key="1">
    <source>
        <dbReference type="EMBL" id="KAH6645721.1"/>
    </source>
</evidence>
<dbReference type="Proteomes" id="UP000758603">
    <property type="component" value="Unassembled WGS sequence"/>
</dbReference>
<dbReference type="RefSeq" id="XP_045952235.1">
    <property type="nucleotide sequence ID" value="XM_046108434.1"/>
</dbReference>
<evidence type="ECO:0000313" key="2">
    <source>
        <dbReference type="Proteomes" id="UP000758603"/>
    </source>
</evidence>
<gene>
    <name evidence="1" type="ORF">BKA67DRAFT_664737</name>
</gene>
<name>A0A9P8RKH7_9PEZI</name>
<dbReference type="SUPFAM" id="SSF51445">
    <property type="entry name" value="(Trans)glycosidases"/>
    <property type="match status" value="1"/>
</dbReference>
<dbReference type="OrthoDB" id="77201at2759"/>
<sequence>MTPQKSLHIPSPTSQAESMLHAWTTLHRSIPQGVANNAGVGATGAEIEGYIGWMRNWIRRTLLETRPIGYADTWTAWILPENRGVANLVAWLGNNIQTESVASGKPVWVTETGWPHVSPDSGATVRNDGANDRTRMTRDCLHDADEMPRLRQG</sequence>
<reference evidence="1" key="1">
    <citation type="journal article" date="2021" name="Nat. Commun.">
        <title>Genetic determinants of endophytism in the Arabidopsis root mycobiome.</title>
        <authorList>
            <person name="Mesny F."/>
            <person name="Miyauchi S."/>
            <person name="Thiergart T."/>
            <person name="Pickel B."/>
            <person name="Atanasova L."/>
            <person name="Karlsson M."/>
            <person name="Huettel B."/>
            <person name="Barry K.W."/>
            <person name="Haridas S."/>
            <person name="Chen C."/>
            <person name="Bauer D."/>
            <person name="Andreopoulos W."/>
            <person name="Pangilinan J."/>
            <person name="LaButti K."/>
            <person name="Riley R."/>
            <person name="Lipzen A."/>
            <person name="Clum A."/>
            <person name="Drula E."/>
            <person name="Henrissat B."/>
            <person name="Kohler A."/>
            <person name="Grigoriev I.V."/>
            <person name="Martin F.M."/>
            <person name="Hacquard S."/>
        </authorList>
    </citation>
    <scope>NUCLEOTIDE SEQUENCE</scope>
    <source>
        <strain evidence="1">MPI-SDFR-AT-0073</strain>
    </source>
</reference>
<dbReference type="InterPro" id="IPR017853">
    <property type="entry name" value="GH"/>
</dbReference>
<dbReference type="GeneID" id="70137325"/>
<comment type="caution">
    <text evidence="1">The sequence shown here is derived from an EMBL/GenBank/DDBJ whole genome shotgun (WGS) entry which is preliminary data.</text>
</comment>
<keyword evidence="2" id="KW-1185">Reference proteome</keyword>